<feature type="transmembrane region" description="Helical" evidence="1">
    <location>
        <begin position="357"/>
        <end position="380"/>
    </location>
</feature>
<gene>
    <name evidence="2" type="ORF">B0H67DRAFT_586272</name>
</gene>
<reference evidence="2" key="1">
    <citation type="submission" date="2023-06" db="EMBL/GenBank/DDBJ databases">
        <title>Genome-scale phylogeny and comparative genomics of the fungal order Sordariales.</title>
        <authorList>
            <consortium name="Lawrence Berkeley National Laboratory"/>
            <person name="Hensen N."/>
            <person name="Bonometti L."/>
            <person name="Westerberg I."/>
            <person name="Brannstrom I.O."/>
            <person name="Guillou S."/>
            <person name="Cros-Aarteil S."/>
            <person name="Calhoun S."/>
            <person name="Haridas S."/>
            <person name="Kuo A."/>
            <person name="Mondo S."/>
            <person name="Pangilinan J."/>
            <person name="Riley R."/>
            <person name="Labutti K."/>
            <person name="Andreopoulos B."/>
            <person name="Lipzen A."/>
            <person name="Chen C."/>
            <person name="Yanf M."/>
            <person name="Daum C."/>
            <person name="Ng V."/>
            <person name="Clum A."/>
            <person name="Steindorff A."/>
            <person name="Ohm R."/>
            <person name="Martin F."/>
            <person name="Silar P."/>
            <person name="Natvig D."/>
            <person name="Lalanne C."/>
            <person name="Gautier V."/>
            <person name="Ament-Velasquez S.L."/>
            <person name="Kruys A."/>
            <person name="Hutchinson M.I."/>
            <person name="Powell A.J."/>
            <person name="Barry K."/>
            <person name="Miller A.N."/>
            <person name="Grigoriev I.V."/>
            <person name="Debuchy R."/>
            <person name="Gladieux P."/>
            <person name="Thoren M.H."/>
            <person name="Johannesson H."/>
        </authorList>
    </citation>
    <scope>NUCLEOTIDE SEQUENCE</scope>
    <source>
        <strain evidence="2">SMH4607-1</strain>
    </source>
</reference>
<protein>
    <submittedName>
        <fullName evidence="2">Uncharacterized protein</fullName>
    </submittedName>
</protein>
<proteinExistence type="predicted"/>
<accession>A0AA40A9J2</accession>
<evidence type="ECO:0000313" key="3">
    <source>
        <dbReference type="Proteomes" id="UP001172102"/>
    </source>
</evidence>
<dbReference type="Proteomes" id="UP001172102">
    <property type="component" value="Unassembled WGS sequence"/>
</dbReference>
<comment type="caution">
    <text evidence="2">The sequence shown here is derived from an EMBL/GenBank/DDBJ whole genome shotgun (WGS) entry which is preliminary data.</text>
</comment>
<evidence type="ECO:0000256" key="1">
    <source>
        <dbReference type="SAM" id="Phobius"/>
    </source>
</evidence>
<keyword evidence="1" id="KW-1133">Transmembrane helix</keyword>
<evidence type="ECO:0000313" key="2">
    <source>
        <dbReference type="EMBL" id="KAK0711776.1"/>
    </source>
</evidence>
<dbReference type="EMBL" id="JAUKUA010000005">
    <property type="protein sequence ID" value="KAK0711776.1"/>
    <property type="molecule type" value="Genomic_DNA"/>
</dbReference>
<keyword evidence="1" id="KW-0812">Transmembrane</keyword>
<dbReference type="AlphaFoldDB" id="A0AA40A9J2"/>
<sequence>MAKASVLYLGEQREGKCLQLPLSNFLQSPRLFDNADSFPRGRYQGPAVLVLEECDEHKADEIRNAILELLRPECRDSYPWDMTQLLLNTRDSKMPDYIRHTTSDDLWSVIKYRGKNDYTQEGQEWLAKNEGQVDLNELPGLRRRINRLFGTSTRVATWLCCEPRLAIGERSVRLTALVVLVFDNKPHRSRSSARSRDCLATRLQEHLGPVMGNGIAQAIEKHPLTIYVYLYSCFNNFSSIVKCYEYLFKIATSLQGGYSFGVPERSLLLNRGLVQISFGLPDILQHRAVLRQLRNCNKRRGNDEGHDVTDVQNQLEQFFVSMTHDIDDFDRHVDMFCQRFQSSLELEFNISDEKMNWVMMWFTFVAIIFTPMAFVAVRLCSHPPARPRQRG</sequence>
<keyword evidence="1" id="KW-0472">Membrane</keyword>
<organism evidence="2 3">
    <name type="scientific">Lasiosphaeris hirsuta</name>
    <dbReference type="NCBI Taxonomy" id="260670"/>
    <lineage>
        <taxon>Eukaryota</taxon>
        <taxon>Fungi</taxon>
        <taxon>Dikarya</taxon>
        <taxon>Ascomycota</taxon>
        <taxon>Pezizomycotina</taxon>
        <taxon>Sordariomycetes</taxon>
        <taxon>Sordariomycetidae</taxon>
        <taxon>Sordariales</taxon>
        <taxon>Lasiosphaeriaceae</taxon>
        <taxon>Lasiosphaeris</taxon>
    </lineage>
</organism>
<keyword evidence="3" id="KW-1185">Reference proteome</keyword>
<name>A0AA40A9J2_9PEZI</name>